<dbReference type="PATRIC" id="fig|1123069.3.peg.2123"/>
<reference evidence="3 4" key="1">
    <citation type="journal article" date="2013" name="Stand. Genomic Sci.">
        <title>Genome sequence of the reddish-pigmented Rubellimicrobium thermophilum type strain (DSM 16684(T)), a member of the Roseobacter clade.</title>
        <authorList>
            <person name="Fiebig A."/>
            <person name="Riedel T."/>
            <person name="Gronow S."/>
            <person name="Petersen J."/>
            <person name="Klenk H.P."/>
            <person name="Goker M."/>
        </authorList>
    </citation>
    <scope>NUCLEOTIDE SEQUENCE [LARGE SCALE GENOMIC DNA]</scope>
    <source>
        <strain evidence="3 4">DSM 16684</strain>
    </source>
</reference>
<protein>
    <submittedName>
        <fullName evidence="3">Capsule polysaccharide export protein</fullName>
    </submittedName>
</protein>
<sequence length="391" mass="42888">RPPAAPASPPASALGAAVGPTARPAGIRGRHILLMLSFLLFVVAPLAVTGWYLWARAADQYASTVGFSVRREEGGTAMDILGGITAITGSSSSDTDILYEFLRSQELVARLDAELDLRAIWSKPQDDPVFALDPEGTIEDLVAYWNRMVQIGYDSNSGLIEIRALAFDPADATRITRALFDRSAEMINELSAVAREDAIAYARQELADSVERLKEARQALTAFRNRNQIVDPTLDLQSQAGLIGTLQGQLAEALIEVDLLRETTSASDPRIAQAERRVAVIEERIAEERRKLGLGTDTEGEAYAELIAEYESLAVEHDFAQRSYVAALAAYDAALAEARRKTRYLAAHILPTTAESARFPRRWMLFGLTGLFLFMAWSIGALVAYSLKDRR</sequence>
<gene>
    <name evidence="3" type="ORF">ruthe_02150</name>
</gene>
<evidence type="ECO:0000313" key="3">
    <source>
        <dbReference type="EMBL" id="EPX84470.1"/>
    </source>
</evidence>
<name>S9S2P0_9RHOB</name>
<dbReference type="GO" id="GO:0005886">
    <property type="term" value="C:plasma membrane"/>
    <property type="evidence" value="ECO:0007669"/>
    <property type="project" value="TreeGrafter"/>
</dbReference>
<dbReference type="STRING" id="1123069.ruthe_02150"/>
<keyword evidence="2" id="KW-1133">Transmembrane helix</keyword>
<dbReference type="PANTHER" id="PTHR32309:SF13">
    <property type="entry name" value="FERRIC ENTEROBACTIN TRANSPORT PROTEIN FEPE"/>
    <property type="match status" value="1"/>
</dbReference>
<feature type="transmembrane region" description="Helical" evidence="2">
    <location>
        <begin position="32"/>
        <end position="54"/>
    </location>
</feature>
<feature type="non-terminal residue" evidence="3">
    <location>
        <position position="1"/>
    </location>
</feature>
<comment type="caution">
    <text evidence="3">The sequence shown here is derived from an EMBL/GenBank/DDBJ whole genome shotgun (WGS) entry which is preliminary data.</text>
</comment>
<evidence type="ECO:0000313" key="4">
    <source>
        <dbReference type="Proteomes" id="UP000015346"/>
    </source>
</evidence>
<keyword evidence="2" id="KW-0812">Transmembrane</keyword>
<feature type="coiled-coil region" evidence="1">
    <location>
        <begin position="199"/>
        <end position="226"/>
    </location>
</feature>
<feature type="transmembrane region" description="Helical" evidence="2">
    <location>
        <begin position="363"/>
        <end position="387"/>
    </location>
</feature>
<dbReference type="InterPro" id="IPR050445">
    <property type="entry name" value="Bact_polysacc_biosynth/exp"/>
</dbReference>
<dbReference type="RefSeq" id="WP_021098233.1">
    <property type="nucleotide sequence ID" value="NZ_KE557322.1"/>
</dbReference>
<dbReference type="Proteomes" id="UP000015346">
    <property type="component" value="Unassembled WGS sequence"/>
</dbReference>
<proteinExistence type="predicted"/>
<dbReference type="PANTHER" id="PTHR32309">
    <property type="entry name" value="TYROSINE-PROTEIN KINASE"/>
    <property type="match status" value="1"/>
</dbReference>
<keyword evidence="1" id="KW-0175">Coiled coil</keyword>
<dbReference type="HOGENOM" id="CLU_705008_0_0_5"/>
<dbReference type="GO" id="GO:0004713">
    <property type="term" value="F:protein tyrosine kinase activity"/>
    <property type="evidence" value="ECO:0007669"/>
    <property type="project" value="TreeGrafter"/>
</dbReference>
<evidence type="ECO:0000256" key="2">
    <source>
        <dbReference type="SAM" id="Phobius"/>
    </source>
</evidence>
<evidence type="ECO:0000256" key="1">
    <source>
        <dbReference type="SAM" id="Coils"/>
    </source>
</evidence>
<dbReference type="AlphaFoldDB" id="S9S2P0"/>
<dbReference type="EMBL" id="AOLV01000024">
    <property type="protein sequence ID" value="EPX84470.1"/>
    <property type="molecule type" value="Genomic_DNA"/>
</dbReference>
<accession>S9S2P0</accession>
<organism evidence="3 4">
    <name type="scientific">Rubellimicrobium thermophilum DSM 16684</name>
    <dbReference type="NCBI Taxonomy" id="1123069"/>
    <lineage>
        <taxon>Bacteria</taxon>
        <taxon>Pseudomonadati</taxon>
        <taxon>Pseudomonadota</taxon>
        <taxon>Alphaproteobacteria</taxon>
        <taxon>Rhodobacterales</taxon>
        <taxon>Roseobacteraceae</taxon>
        <taxon>Rubellimicrobium</taxon>
    </lineage>
</organism>
<keyword evidence="4" id="KW-1185">Reference proteome</keyword>
<keyword evidence="2" id="KW-0472">Membrane</keyword>